<dbReference type="Pfam" id="PF05986">
    <property type="entry name" value="ADAMTS_spacer1"/>
    <property type="match status" value="1"/>
</dbReference>
<organism evidence="6 7">
    <name type="scientific">Batillaria attramentaria</name>
    <dbReference type="NCBI Taxonomy" id="370345"/>
    <lineage>
        <taxon>Eukaryota</taxon>
        <taxon>Metazoa</taxon>
        <taxon>Spiralia</taxon>
        <taxon>Lophotrochozoa</taxon>
        <taxon>Mollusca</taxon>
        <taxon>Gastropoda</taxon>
        <taxon>Caenogastropoda</taxon>
        <taxon>Sorbeoconcha</taxon>
        <taxon>Cerithioidea</taxon>
        <taxon>Batillariidae</taxon>
        <taxon>Batillaria</taxon>
    </lineage>
</organism>
<sequence length="472" mass="52382">AAPPDTVGCVVRVGTMFTHVRSGCHKTTRVCLVWTGHNFAQTYITLCAGSDVNHKLCTLSECPVGTLAYRHWQCLTAGRRLDGLSSSTSSLTWFPAPRGDGRPCGLVCQSSQGWIQNMGTALDGTPCAGNGTRVCIRGLCQSVGCDGVVESRAILDVCGRCTREGVNTTCSLVQGTYTNPYPDTSSGIAGYNFIIQVPKGSTHLYVKEKSKNLIALRDKTGTFIINGQFRSSKNGVYTVAGTDFHYRRLPDGKETLESDGPLTRDAVIFTTLQKMGIASTGEKVHRHSEKTTSFLSDDAIWSFLMGELDKDDKPVWGDKDRTGRTPLPPTSSNTIQPLSPNSTMQTPTTTTAQPCEPCNKMKDGVFHFCDSDFVSQVLINHKAYVGGETRYDVTIFRSYKSRMKLLDREFLWAPNLCNCPRLRPRKSYVIMGFMERHLDRELKLIVTPTAYVRRFSPKQHQRMLKLEERVKC</sequence>
<dbReference type="InterPro" id="IPR050439">
    <property type="entry name" value="ADAMTS_ADAMTS-like"/>
</dbReference>
<keyword evidence="3" id="KW-1015">Disulfide bond</keyword>
<feature type="compositionally biased region" description="Polar residues" evidence="4">
    <location>
        <begin position="330"/>
        <end position="342"/>
    </location>
</feature>
<dbReference type="Proteomes" id="UP001519460">
    <property type="component" value="Unassembled WGS sequence"/>
</dbReference>
<keyword evidence="2" id="KW-0964">Secreted</keyword>
<dbReference type="Gene3D" id="2.60.120.830">
    <property type="match status" value="1"/>
</dbReference>
<evidence type="ECO:0000256" key="2">
    <source>
        <dbReference type="ARBA" id="ARBA00022525"/>
    </source>
</evidence>
<feature type="compositionally biased region" description="Basic and acidic residues" evidence="4">
    <location>
        <begin position="314"/>
        <end position="323"/>
    </location>
</feature>
<dbReference type="InterPro" id="IPR010294">
    <property type="entry name" value="ADAMTS_spacer1"/>
</dbReference>
<dbReference type="Pfam" id="PF01759">
    <property type="entry name" value="NTR"/>
    <property type="match status" value="1"/>
</dbReference>
<gene>
    <name evidence="6" type="ORF">BaRGS_00016113</name>
</gene>
<evidence type="ECO:0000313" key="6">
    <source>
        <dbReference type="EMBL" id="KAK7492634.1"/>
    </source>
</evidence>
<feature type="region of interest" description="Disordered" evidence="4">
    <location>
        <begin position="314"/>
        <end position="351"/>
    </location>
</feature>
<protein>
    <recommendedName>
        <fullName evidence="5">NTR domain-containing protein</fullName>
    </recommendedName>
</protein>
<feature type="non-terminal residue" evidence="6">
    <location>
        <position position="1"/>
    </location>
</feature>
<dbReference type="GO" id="GO:0005576">
    <property type="term" value="C:extracellular region"/>
    <property type="evidence" value="ECO:0007669"/>
    <property type="project" value="UniProtKB-SubCell"/>
</dbReference>
<dbReference type="PANTHER" id="PTHR13723:SF281">
    <property type="entry name" value="PAPILIN"/>
    <property type="match status" value="1"/>
</dbReference>
<name>A0ABD0KZN1_9CAEN</name>
<dbReference type="PROSITE" id="PS50189">
    <property type="entry name" value="NTR"/>
    <property type="match status" value="1"/>
</dbReference>
<dbReference type="Gene3D" id="2.40.50.120">
    <property type="match status" value="1"/>
</dbReference>
<dbReference type="SMART" id="SM00643">
    <property type="entry name" value="C345C"/>
    <property type="match status" value="1"/>
</dbReference>
<evidence type="ECO:0000259" key="5">
    <source>
        <dbReference type="PROSITE" id="PS50189"/>
    </source>
</evidence>
<dbReference type="InterPro" id="IPR001134">
    <property type="entry name" value="Netrin_domain"/>
</dbReference>
<evidence type="ECO:0000256" key="1">
    <source>
        <dbReference type="ARBA" id="ARBA00004613"/>
    </source>
</evidence>
<dbReference type="AlphaFoldDB" id="A0ABD0KZN1"/>
<dbReference type="InterPro" id="IPR008993">
    <property type="entry name" value="TIMP-like_OB-fold"/>
</dbReference>
<dbReference type="PANTHER" id="PTHR13723">
    <property type="entry name" value="ADAMTS A DISINTEGRIN AND METALLOPROTEASE WITH THROMBOSPONDIN MOTIFS PROTEASE"/>
    <property type="match status" value="1"/>
</dbReference>
<proteinExistence type="predicted"/>
<reference evidence="6 7" key="1">
    <citation type="journal article" date="2023" name="Sci. Data">
        <title>Genome assembly of the Korean intertidal mud-creeper Batillaria attramentaria.</title>
        <authorList>
            <person name="Patra A.K."/>
            <person name="Ho P.T."/>
            <person name="Jun S."/>
            <person name="Lee S.J."/>
            <person name="Kim Y."/>
            <person name="Won Y.J."/>
        </authorList>
    </citation>
    <scope>NUCLEOTIDE SEQUENCE [LARGE SCALE GENOMIC DNA]</scope>
    <source>
        <strain evidence="6">Wonlab-2016</strain>
    </source>
</reference>
<dbReference type="InterPro" id="IPR018933">
    <property type="entry name" value="Netrin_module_non-TIMP"/>
</dbReference>
<evidence type="ECO:0000256" key="3">
    <source>
        <dbReference type="ARBA" id="ARBA00023157"/>
    </source>
</evidence>
<dbReference type="EMBL" id="JACVVK020000101">
    <property type="protein sequence ID" value="KAK7492634.1"/>
    <property type="molecule type" value="Genomic_DNA"/>
</dbReference>
<keyword evidence="7" id="KW-1185">Reference proteome</keyword>
<evidence type="ECO:0000256" key="4">
    <source>
        <dbReference type="SAM" id="MobiDB-lite"/>
    </source>
</evidence>
<feature type="domain" description="NTR" evidence="5">
    <location>
        <begin position="351"/>
        <end position="472"/>
    </location>
</feature>
<comment type="subcellular location">
    <subcellularLocation>
        <location evidence="1">Secreted</location>
    </subcellularLocation>
</comment>
<dbReference type="SUPFAM" id="SSF50242">
    <property type="entry name" value="TIMP-like"/>
    <property type="match status" value="1"/>
</dbReference>
<evidence type="ECO:0000313" key="7">
    <source>
        <dbReference type="Proteomes" id="UP001519460"/>
    </source>
</evidence>
<accession>A0ABD0KZN1</accession>
<comment type="caution">
    <text evidence="6">The sequence shown here is derived from an EMBL/GenBank/DDBJ whole genome shotgun (WGS) entry which is preliminary data.</text>
</comment>